<dbReference type="InterPro" id="IPR050892">
    <property type="entry name" value="ADP-ribose_metab_enzymes"/>
</dbReference>
<dbReference type="CDD" id="cd02901">
    <property type="entry name" value="Macro_Poa1p-like"/>
    <property type="match status" value="1"/>
</dbReference>
<proteinExistence type="predicted"/>
<dbReference type="EMBL" id="JBFYGN010000013">
    <property type="protein sequence ID" value="MEX8193733.1"/>
    <property type="molecule type" value="Genomic_DNA"/>
</dbReference>
<reference evidence="3 4" key="1">
    <citation type="journal article" date="2013" name="Int. J. Syst. Evol. Microbiol.">
        <title>Comamonas guangdongensis sp. nov., isolated from subterranean forest sediment, and emended description of the genus Comamonas.</title>
        <authorList>
            <person name="Zhang J."/>
            <person name="Wang Y."/>
            <person name="Zhou S."/>
            <person name="Wu C."/>
            <person name="He J."/>
            <person name="Li F."/>
        </authorList>
    </citation>
    <scope>NUCLEOTIDE SEQUENCE [LARGE SCALE GENOMIC DNA]</scope>
    <source>
        <strain evidence="3 4">CCTCC AB2011133</strain>
    </source>
</reference>
<dbReference type="SMART" id="SM00506">
    <property type="entry name" value="A1pp"/>
    <property type="match status" value="1"/>
</dbReference>
<accession>A0ABV3ZXW8</accession>
<organism evidence="3 4">
    <name type="scientific">Comamonas guangdongensis</name>
    <dbReference type="NCBI Taxonomy" id="510515"/>
    <lineage>
        <taxon>Bacteria</taxon>
        <taxon>Pseudomonadati</taxon>
        <taxon>Pseudomonadota</taxon>
        <taxon>Betaproteobacteria</taxon>
        <taxon>Burkholderiales</taxon>
        <taxon>Comamonadaceae</taxon>
        <taxon>Comamonas</taxon>
    </lineage>
</organism>
<dbReference type="InterPro" id="IPR002589">
    <property type="entry name" value="Macro_dom"/>
</dbReference>
<dbReference type="PANTHER" id="PTHR12521:SF0">
    <property type="entry name" value="ADP-RIBOSE GLYCOHYDROLASE OARD1"/>
    <property type="match status" value="1"/>
</dbReference>
<evidence type="ECO:0000313" key="4">
    <source>
        <dbReference type="Proteomes" id="UP001561046"/>
    </source>
</evidence>
<dbReference type="Gene3D" id="3.40.220.10">
    <property type="entry name" value="Leucine Aminopeptidase, subunit E, domain 1"/>
    <property type="match status" value="1"/>
</dbReference>
<dbReference type="PROSITE" id="PS51154">
    <property type="entry name" value="MACRO"/>
    <property type="match status" value="1"/>
</dbReference>
<dbReference type="Proteomes" id="UP001561046">
    <property type="component" value="Unassembled WGS sequence"/>
</dbReference>
<feature type="domain" description="Macro" evidence="2">
    <location>
        <begin position="1"/>
        <end position="167"/>
    </location>
</feature>
<sequence length="167" mass="18269">MIKEVSGDILLSRADLLAHGISAQDPFDSGLALALRERWPSLVRDFRHHTRSRAIASGEVWFWTGIQDGGGTRKILNLITQDTLGQGPSARPAKASIENVRRALQNLAKLVRQENISSVALPRLATGVGSLEWAEVSPLIRQYLGDLGIPVIVYATYRQGEMADEGL</sequence>
<dbReference type="PANTHER" id="PTHR12521">
    <property type="entry name" value="PROTEIN C6ORF130"/>
    <property type="match status" value="1"/>
</dbReference>
<comment type="catalytic activity">
    <reaction evidence="1">
        <text>an N-(ADP-alpha-D-ribosyl)-thymidine in DNA + H2O = a thymidine in DNA + ADP-D-ribose</text>
        <dbReference type="Rhea" id="RHEA:71655"/>
        <dbReference type="Rhea" id="RHEA-COMP:13556"/>
        <dbReference type="Rhea" id="RHEA-COMP:18051"/>
        <dbReference type="ChEBI" id="CHEBI:15377"/>
        <dbReference type="ChEBI" id="CHEBI:57967"/>
        <dbReference type="ChEBI" id="CHEBI:137386"/>
        <dbReference type="ChEBI" id="CHEBI:191199"/>
    </reaction>
    <physiologicalReaction direction="left-to-right" evidence="1">
        <dbReference type="Rhea" id="RHEA:71656"/>
    </physiologicalReaction>
</comment>
<protein>
    <submittedName>
        <fullName evidence="3">Macro domain-containing protein</fullName>
    </submittedName>
</protein>
<dbReference type="InterPro" id="IPR043472">
    <property type="entry name" value="Macro_dom-like"/>
</dbReference>
<comment type="caution">
    <text evidence="3">The sequence shown here is derived from an EMBL/GenBank/DDBJ whole genome shotgun (WGS) entry which is preliminary data.</text>
</comment>
<dbReference type="RefSeq" id="WP_369338928.1">
    <property type="nucleotide sequence ID" value="NZ_JBFYGN010000013.1"/>
</dbReference>
<evidence type="ECO:0000313" key="3">
    <source>
        <dbReference type="EMBL" id="MEX8193733.1"/>
    </source>
</evidence>
<evidence type="ECO:0000259" key="2">
    <source>
        <dbReference type="PROSITE" id="PS51154"/>
    </source>
</evidence>
<evidence type="ECO:0000256" key="1">
    <source>
        <dbReference type="ARBA" id="ARBA00035885"/>
    </source>
</evidence>
<dbReference type="Pfam" id="PF01661">
    <property type="entry name" value="Macro"/>
    <property type="match status" value="1"/>
</dbReference>
<dbReference type="SUPFAM" id="SSF52949">
    <property type="entry name" value="Macro domain-like"/>
    <property type="match status" value="1"/>
</dbReference>
<keyword evidence="4" id="KW-1185">Reference proteome</keyword>
<gene>
    <name evidence="3" type="ORF">AB6724_12885</name>
</gene>
<name>A0ABV3ZXW8_9BURK</name>